<dbReference type="EMBL" id="JAMKPW020000011">
    <property type="protein sequence ID" value="KAK8213381.1"/>
    <property type="molecule type" value="Genomic_DNA"/>
</dbReference>
<sequence length="573" mass="64447">MSPSAPEDGLLFIDTQTGQQSSRPSITHNPLTHNAHAVQAMKLYLGICDRTISKKQLYFYCVIYDEDKLDEVPPMIYVQDLSLNGTELKRACTESSTFKPNTTIRLTKESGSVLLGDGDELYLTPAIIVRYVSVGYHSKGLLDPLQRNEANMFKHQYHVTQRKIGEGGFGHVYVALEPSTARQFACKVISLSQRSGRNRGHDSAISTATEKPSNASGVAQDLVSRKLSSLEREYETIRDLSHPNIIAIEQVFLTSHNLYIIQDLITGGDLMSYLELHEGCLDDTLTAVIIQQLLKAVDYLHEKGVVHRDIKPENVLVTSPRPGARVVLTDFGHSRNIVREQTAHKPENHKAYRMHSVVGTFDYNAPEVHKRNRLIPANQGYSNAVDMWSIGAITATLLTGEPPFNDRRNEKFEKDPFQVVMELAAQCDLSYLERNPMWRQIGARPKAFVRALLVLEEEKRMTAKQALQHPWFANHHHAAEFEAVYKRAIRDWKPRQQKSDLVVRLDAGSTLLSVNSLSNCVPKHIPGAVMERSQYFHQVSSSTEHSLARPPVPSWAQTSHKRLHTALPDIGGE</sequence>
<gene>
    <name evidence="1" type="ORF">M8818_002680</name>
</gene>
<protein>
    <submittedName>
        <fullName evidence="1">Uncharacterized protein</fullName>
    </submittedName>
</protein>
<accession>A0ACC3SH72</accession>
<name>A0ACC3SH72_9PEZI</name>
<keyword evidence="2" id="KW-1185">Reference proteome</keyword>
<dbReference type="Proteomes" id="UP001320706">
    <property type="component" value="Unassembled WGS sequence"/>
</dbReference>
<proteinExistence type="predicted"/>
<reference evidence="1" key="1">
    <citation type="submission" date="2024-02" db="EMBL/GenBank/DDBJ databases">
        <title>Metagenome Assembled Genome of Zalaria obscura JY119.</title>
        <authorList>
            <person name="Vighnesh L."/>
            <person name="Jagadeeshwari U."/>
            <person name="Venkata Ramana C."/>
            <person name="Sasikala C."/>
        </authorList>
    </citation>
    <scope>NUCLEOTIDE SEQUENCE</scope>
    <source>
        <strain evidence="1">JY119</strain>
    </source>
</reference>
<evidence type="ECO:0000313" key="1">
    <source>
        <dbReference type="EMBL" id="KAK8213381.1"/>
    </source>
</evidence>
<comment type="caution">
    <text evidence="1">The sequence shown here is derived from an EMBL/GenBank/DDBJ whole genome shotgun (WGS) entry which is preliminary data.</text>
</comment>
<evidence type="ECO:0000313" key="2">
    <source>
        <dbReference type="Proteomes" id="UP001320706"/>
    </source>
</evidence>
<organism evidence="1 2">
    <name type="scientific">Zalaria obscura</name>
    <dbReference type="NCBI Taxonomy" id="2024903"/>
    <lineage>
        <taxon>Eukaryota</taxon>
        <taxon>Fungi</taxon>
        <taxon>Dikarya</taxon>
        <taxon>Ascomycota</taxon>
        <taxon>Pezizomycotina</taxon>
        <taxon>Dothideomycetes</taxon>
        <taxon>Dothideomycetidae</taxon>
        <taxon>Dothideales</taxon>
        <taxon>Zalariaceae</taxon>
        <taxon>Zalaria</taxon>
    </lineage>
</organism>